<keyword evidence="1" id="KW-1133">Transmembrane helix</keyword>
<dbReference type="AlphaFoldDB" id="A0A4U5MEG0"/>
<keyword evidence="3" id="KW-1185">Reference proteome</keyword>
<keyword evidence="1" id="KW-0812">Transmembrane</keyword>
<dbReference type="CDD" id="cd00637">
    <property type="entry name" value="7tm_classA_rhodopsin-like"/>
    <property type="match status" value="1"/>
</dbReference>
<feature type="transmembrane region" description="Helical" evidence="1">
    <location>
        <begin position="47"/>
        <end position="69"/>
    </location>
</feature>
<organism evidence="2 3">
    <name type="scientific">Steinernema carpocapsae</name>
    <name type="common">Entomopathogenic nematode</name>
    <dbReference type="NCBI Taxonomy" id="34508"/>
    <lineage>
        <taxon>Eukaryota</taxon>
        <taxon>Metazoa</taxon>
        <taxon>Ecdysozoa</taxon>
        <taxon>Nematoda</taxon>
        <taxon>Chromadorea</taxon>
        <taxon>Rhabditida</taxon>
        <taxon>Tylenchina</taxon>
        <taxon>Panagrolaimomorpha</taxon>
        <taxon>Strongyloidoidea</taxon>
        <taxon>Steinernematidae</taxon>
        <taxon>Steinernema</taxon>
    </lineage>
</organism>
<evidence type="ECO:0000313" key="2">
    <source>
        <dbReference type="EMBL" id="TKR67577.1"/>
    </source>
</evidence>
<name>A0A4U5MEG0_STECR</name>
<protein>
    <recommendedName>
        <fullName evidence="4">G-protein coupled receptors family 1 profile domain-containing protein</fullName>
    </recommendedName>
</protein>
<dbReference type="EMBL" id="AZBU02000008">
    <property type="protein sequence ID" value="TKR67577.1"/>
    <property type="molecule type" value="Genomic_DNA"/>
</dbReference>
<sequence length="118" mass="13627">MLIEMITKHPAYVTIKALLCVFTTLGNAFIAFTILKNKDLRKEKFNLLILTLAFGDIVIGRSNSALLFYSAASRRQRSLQPHVQLCRRVFRLFDAWNFPNFDHLRRPRDSACDAPNRS</sequence>
<reference evidence="2 3" key="1">
    <citation type="journal article" date="2015" name="Genome Biol.">
        <title>Comparative genomics of Steinernema reveals deeply conserved gene regulatory networks.</title>
        <authorList>
            <person name="Dillman A.R."/>
            <person name="Macchietto M."/>
            <person name="Porter C.F."/>
            <person name="Rogers A."/>
            <person name="Williams B."/>
            <person name="Antoshechkin I."/>
            <person name="Lee M.M."/>
            <person name="Goodwin Z."/>
            <person name="Lu X."/>
            <person name="Lewis E.E."/>
            <person name="Goodrich-Blair H."/>
            <person name="Stock S.P."/>
            <person name="Adams B.J."/>
            <person name="Sternberg P.W."/>
            <person name="Mortazavi A."/>
        </authorList>
    </citation>
    <scope>NUCLEOTIDE SEQUENCE [LARGE SCALE GENOMIC DNA]</scope>
    <source>
        <strain evidence="2 3">ALL</strain>
    </source>
</reference>
<evidence type="ECO:0000313" key="3">
    <source>
        <dbReference type="Proteomes" id="UP000298663"/>
    </source>
</evidence>
<dbReference type="Proteomes" id="UP000298663">
    <property type="component" value="Unassembled WGS sequence"/>
</dbReference>
<comment type="caution">
    <text evidence="2">The sequence shown here is derived from an EMBL/GenBank/DDBJ whole genome shotgun (WGS) entry which is preliminary data.</text>
</comment>
<evidence type="ECO:0008006" key="4">
    <source>
        <dbReference type="Google" id="ProtNLM"/>
    </source>
</evidence>
<proteinExistence type="predicted"/>
<keyword evidence="1" id="KW-0472">Membrane</keyword>
<evidence type="ECO:0000256" key="1">
    <source>
        <dbReference type="SAM" id="Phobius"/>
    </source>
</evidence>
<accession>A0A4U5MEG0</accession>
<dbReference type="SUPFAM" id="SSF81321">
    <property type="entry name" value="Family A G protein-coupled receptor-like"/>
    <property type="match status" value="1"/>
</dbReference>
<reference evidence="2 3" key="2">
    <citation type="journal article" date="2019" name="G3 (Bethesda)">
        <title>Hybrid Assembly of the Genome of the Entomopathogenic Nematode Steinernema carpocapsae Identifies the X-Chromosome.</title>
        <authorList>
            <person name="Serra L."/>
            <person name="Macchietto M."/>
            <person name="Macias-Munoz A."/>
            <person name="McGill C.J."/>
            <person name="Rodriguez I.M."/>
            <person name="Rodriguez B."/>
            <person name="Murad R."/>
            <person name="Mortazavi A."/>
        </authorList>
    </citation>
    <scope>NUCLEOTIDE SEQUENCE [LARGE SCALE GENOMIC DNA]</scope>
    <source>
        <strain evidence="2 3">ALL</strain>
    </source>
</reference>
<gene>
    <name evidence="2" type="ORF">L596_023709</name>
</gene>
<dbReference type="Gene3D" id="1.20.1070.10">
    <property type="entry name" value="Rhodopsin 7-helix transmembrane proteins"/>
    <property type="match status" value="1"/>
</dbReference>
<feature type="transmembrane region" description="Helical" evidence="1">
    <location>
        <begin position="12"/>
        <end position="35"/>
    </location>
</feature>